<dbReference type="PROSITE" id="PS50850">
    <property type="entry name" value="MFS"/>
    <property type="match status" value="1"/>
</dbReference>
<evidence type="ECO:0000256" key="2">
    <source>
        <dbReference type="ARBA" id="ARBA00022692"/>
    </source>
</evidence>
<sequence length="514" mass="55644">MQSFIQRRKIAAQSVLQLTENPPISLSESDETAVNKPELSNSPPSEQQDRQDIDVNPRKWPLWKKLSATLIVTAISFVVQYASAVDSAAAERIQAEFGVSAVAESLATGLFLVGFGVGAPIAGPLSEIAGRNPVYIISFVLFMLCTMGAGLAPNIGAQLSLRFLAGMFGSTPLVCAGGTVSDLWDPVDQIHIFPIYATGGFFGFAVGPAIGGLIADSKIVGWRWVEWSTLVLSGAVLMLVLLFQPETYAPTLREWQTSAAIAKVASGDGEVFSAGIIGKTEQVSGLQRFKAKIGPALYRPVQLSYSEPIIIMISVYLSVLYIVIFTFLPGYTFIFTNTYGFSLAERGLSFFGLGVGFLLALAMAIPITIQSRKIIQRDGGLSPESRLWFAMIGAPTIPIGLFWMAWTTRASISCWSAIAASALLGFGVLCVFISSYQYIIYTYEQLAASGLVFVTFTRYLVAGGMVEVGIPMYENLGVAWALTLLGILSVVLIPIPFSLFYWGPQIRQWSKHVK</sequence>
<feature type="transmembrane region" description="Helical" evidence="6">
    <location>
        <begin position="446"/>
        <end position="466"/>
    </location>
</feature>
<feature type="transmembrane region" description="Helical" evidence="6">
    <location>
        <begin position="348"/>
        <end position="367"/>
    </location>
</feature>
<evidence type="ECO:0000256" key="6">
    <source>
        <dbReference type="SAM" id="Phobius"/>
    </source>
</evidence>
<keyword evidence="3 6" id="KW-1133">Transmembrane helix</keyword>
<feature type="region of interest" description="Disordered" evidence="5">
    <location>
        <begin position="21"/>
        <end position="52"/>
    </location>
</feature>
<dbReference type="Pfam" id="PF07690">
    <property type="entry name" value="MFS_1"/>
    <property type="match status" value="1"/>
</dbReference>
<accession>A0A2K0TTR7</accession>
<dbReference type="Gene3D" id="1.20.1250.20">
    <property type="entry name" value="MFS general substrate transporter like domains"/>
    <property type="match status" value="1"/>
</dbReference>
<protein>
    <recommendedName>
        <fullName evidence="7">Major facilitator superfamily (MFS) profile domain-containing protein</fullName>
    </recommendedName>
</protein>
<feature type="transmembrane region" description="Helical" evidence="6">
    <location>
        <begin position="309"/>
        <end position="328"/>
    </location>
</feature>
<dbReference type="AlphaFoldDB" id="A0A2K0TTR7"/>
<dbReference type="InterPro" id="IPR020846">
    <property type="entry name" value="MFS_dom"/>
</dbReference>
<feature type="transmembrane region" description="Helical" evidence="6">
    <location>
        <begin position="159"/>
        <end position="180"/>
    </location>
</feature>
<proteinExistence type="predicted"/>
<keyword evidence="4 6" id="KW-0472">Membrane</keyword>
<gene>
    <name evidence="8" type="ORF">TGAMA5MH_00082</name>
</gene>
<evidence type="ECO:0000256" key="4">
    <source>
        <dbReference type="ARBA" id="ARBA00023136"/>
    </source>
</evidence>
<organism evidence="8 9">
    <name type="scientific">Trichoderma gamsii</name>
    <dbReference type="NCBI Taxonomy" id="398673"/>
    <lineage>
        <taxon>Eukaryota</taxon>
        <taxon>Fungi</taxon>
        <taxon>Dikarya</taxon>
        <taxon>Ascomycota</taxon>
        <taxon>Pezizomycotina</taxon>
        <taxon>Sordariomycetes</taxon>
        <taxon>Hypocreomycetidae</taxon>
        <taxon>Hypocreales</taxon>
        <taxon>Hypocreaceae</taxon>
        <taxon>Trichoderma</taxon>
    </lineage>
</organism>
<comment type="caution">
    <text evidence="8">The sequence shown here is derived from an EMBL/GenBank/DDBJ whole genome shotgun (WGS) entry which is preliminary data.</text>
</comment>
<keyword evidence="2 6" id="KW-0812">Transmembrane</keyword>
<dbReference type="GO" id="GO:0005886">
    <property type="term" value="C:plasma membrane"/>
    <property type="evidence" value="ECO:0007669"/>
    <property type="project" value="TreeGrafter"/>
</dbReference>
<dbReference type="EMBL" id="MTYH01000001">
    <property type="protein sequence ID" value="PNP48924.1"/>
    <property type="molecule type" value="Genomic_DNA"/>
</dbReference>
<comment type="subcellular location">
    <subcellularLocation>
        <location evidence="1">Membrane</location>
        <topology evidence="1">Multi-pass membrane protein</topology>
    </subcellularLocation>
</comment>
<feature type="transmembrane region" description="Helical" evidence="6">
    <location>
        <begin position="97"/>
        <end position="122"/>
    </location>
</feature>
<evidence type="ECO:0000256" key="1">
    <source>
        <dbReference type="ARBA" id="ARBA00004141"/>
    </source>
</evidence>
<dbReference type="CDD" id="cd17323">
    <property type="entry name" value="MFS_Tpo1_MDR_like"/>
    <property type="match status" value="1"/>
</dbReference>
<dbReference type="OrthoDB" id="3936150at2759"/>
<reference evidence="8 9" key="1">
    <citation type="submission" date="2017-02" db="EMBL/GenBank/DDBJ databases">
        <title>Genomes of Trichoderma spp. with biocontrol activity.</title>
        <authorList>
            <person name="Gardiner D."/>
            <person name="Kazan K."/>
            <person name="Vos C."/>
            <person name="Harvey P."/>
        </authorList>
    </citation>
    <scope>NUCLEOTIDE SEQUENCE [LARGE SCALE GENOMIC DNA]</scope>
    <source>
        <strain evidence="8 9">A5MH</strain>
    </source>
</reference>
<feature type="transmembrane region" description="Helical" evidence="6">
    <location>
        <begin position="227"/>
        <end position="243"/>
    </location>
</feature>
<evidence type="ECO:0000256" key="5">
    <source>
        <dbReference type="SAM" id="MobiDB-lite"/>
    </source>
</evidence>
<dbReference type="SUPFAM" id="SSF103473">
    <property type="entry name" value="MFS general substrate transporter"/>
    <property type="match status" value="1"/>
</dbReference>
<name>A0A2K0TTR7_9HYPO</name>
<feature type="transmembrane region" description="Helical" evidence="6">
    <location>
        <begin position="66"/>
        <end position="85"/>
    </location>
</feature>
<feature type="transmembrane region" description="Helical" evidence="6">
    <location>
        <begin position="387"/>
        <end position="406"/>
    </location>
</feature>
<dbReference type="Proteomes" id="UP000236546">
    <property type="component" value="Unassembled WGS sequence"/>
</dbReference>
<dbReference type="InterPro" id="IPR036259">
    <property type="entry name" value="MFS_trans_sf"/>
</dbReference>
<dbReference type="PANTHER" id="PTHR23502:SF47">
    <property type="entry name" value="MAJOR FACILITATOR SUPERFAMILY (MFS) PROFILE DOMAIN-CONTAINING PROTEIN-RELATED"/>
    <property type="match status" value="1"/>
</dbReference>
<evidence type="ECO:0000313" key="9">
    <source>
        <dbReference type="Proteomes" id="UP000236546"/>
    </source>
</evidence>
<feature type="transmembrane region" description="Helical" evidence="6">
    <location>
        <begin position="134"/>
        <end position="153"/>
    </location>
</feature>
<feature type="transmembrane region" description="Helical" evidence="6">
    <location>
        <begin position="192"/>
        <end position="215"/>
    </location>
</feature>
<evidence type="ECO:0000259" key="7">
    <source>
        <dbReference type="PROSITE" id="PS50850"/>
    </source>
</evidence>
<feature type="transmembrane region" description="Helical" evidence="6">
    <location>
        <begin position="478"/>
        <end position="502"/>
    </location>
</feature>
<dbReference type="GO" id="GO:0022857">
    <property type="term" value="F:transmembrane transporter activity"/>
    <property type="evidence" value="ECO:0007669"/>
    <property type="project" value="InterPro"/>
</dbReference>
<feature type="transmembrane region" description="Helical" evidence="6">
    <location>
        <begin position="412"/>
        <end position="434"/>
    </location>
</feature>
<dbReference type="PANTHER" id="PTHR23502">
    <property type="entry name" value="MAJOR FACILITATOR SUPERFAMILY"/>
    <property type="match status" value="1"/>
</dbReference>
<feature type="domain" description="Major facilitator superfamily (MFS) profile" evidence="7">
    <location>
        <begin position="68"/>
        <end position="506"/>
    </location>
</feature>
<dbReference type="InterPro" id="IPR011701">
    <property type="entry name" value="MFS"/>
</dbReference>
<evidence type="ECO:0000313" key="8">
    <source>
        <dbReference type="EMBL" id="PNP48924.1"/>
    </source>
</evidence>
<evidence type="ECO:0000256" key="3">
    <source>
        <dbReference type="ARBA" id="ARBA00022989"/>
    </source>
</evidence>